<dbReference type="Proteomes" id="UP000503117">
    <property type="component" value="Chromosome"/>
</dbReference>
<dbReference type="RefSeq" id="WP_169112384.1">
    <property type="nucleotide sequence ID" value="NZ_CP051684.1"/>
</dbReference>
<sequence>MSSVLIGDDVQLAQAAQFLNVSLEHLMLLLEQGKLNLEKLVEYKQQQISQQALQQLVDQAQELNMGY</sequence>
<name>A0ABX6M9Z3_9BURK</name>
<reference evidence="1 2" key="1">
    <citation type="submission" date="2020-04" db="EMBL/GenBank/DDBJ databases">
        <title>Genome sequencing of novel species.</title>
        <authorList>
            <person name="Heo J."/>
            <person name="Kim S.-J."/>
            <person name="Kim J.-S."/>
            <person name="Hong S.-B."/>
            <person name="Kwon S.-W."/>
        </authorList>
    </citation>
    <scope>NUCLEOTIDE SEQUENCE [LARGE SCALE GENOMIC DNA]</scope>
    <source>
        <strain evidence="1 2">AF9R3</strain>
    </source>
</reference>
<protein>
    <recommendedName>
        <fullName evidence="3">DNA-binding protein</fullName>
    </recommendedName>
</protein>
<gene>
    <name evidence="1" type="ORF">HH213_11950</name>
</gene>
<evidence type="ECO:0008006" key="3">
    <source>
        <dbReference type="Google" id="ProtNLM"/>
    </source>
</evidence>
<dbReference type="EMBL" id="CP051684">
    <property type="protein sequence ID" value="QJD90732.1"/>
    <property type="molecule type" value="Genomic_DNA"/>
</dbReference>
<proteinExistence type="predicted"/>
<evidence type="ECO:0000313" key="1">
    <source>
        <dbReference type="EMBL" id="QJD90732.1"/>
    </source>
</evidence>
<keyword evidence="2" id="KW-1185">Reference proteome</keyword>
<evidence type="ECO:0000313" key="2">
    <source>
        <dbReference type="Proteomes" id="UP000503117"/>
    </source>
</evidence>
<organism evidence="1 2">
    <name type="scientific">Duganella dendranthematis</name>
    <dbReference type="NCBI Taxonomy" id="2728021"/>
    <lineage>
        <taxon>Bacteria</taxon>
        <taxon>Pseudomonadati</taxon>
        <taxon>Pseudomonadota</taxon>
        <taxon>Betaproteobacteria</taxon>
        <taxon>Burkholderiales</taxon>
        <taxon>Oxalobacteraceae</taxon>
        <taxon>Telluria group</taxon>
        <taxon>Duganella</taxon>
    </lineage>
</organism>
<accession>A0ABX6M9Z3</accession>